<organism evidence="1 2">
    <name type="scientific">Folsomia candida</name>
    <name type="common">Springtail</name>
    <dbReference type="NCBI Taxonomy" id="158441"/>
    <lineage>
        <taxon>Eukaryota</taxon>
        <taxon>Metazoa</taxon>
        <taxon>Ecdysozoa</taxon>
        <taxon>Arthropoda</taxon>
        <taxon>Hexapoda</taxon>
        <taxon>Collembola</taxon>
        <taxon>Entomobryomorpha</taxon>
        <taxon>Isotomoidea</taxon>
        <taxon>Isotomidae</taxon>
        <taxon>Proisotominae</taxon>
        <taxon>Folsomia</taxon>
    </lineage>
</organism>
<dbReference type="EMBL" id="LNIX01000011">
    <property type="protein sequence ID" value="OXA48769.1"/>
    <property type="molecule type" value="Genomic_DNA"/>
</dbReference>
<dbReference type="STRING" id="158441.A0A226DU81"/>
<sequence>MGFKNYNILTGLKYNEDKKTGAKAICPKLVEKMFKSTPRSLSSWMMKTTVPTTSELQSCKVLLIKWLAIDKNGSICNPSVDTTNMNFGLYLKECNAKIVTGYIRGEKVDFIKKKDNAPNVPQCRPMQRFWALIKKQCTQKKWTPKKFEKFRYVMEKIIIEIDETSGKALMRGPRQSHLSIDLEANEDALNNLKTRVQPEFILQSRTDLRKSRQMSNMPFIIYGGCSPYNGFAQAGLQTRASQPFNPLQLATFFANLPPQLQNLIRLLAVSAPTLLQYAGR</sequence>
<reference evidence="1 2" key="1">
    <citation type="submission" date="2015-12" db="EMBL/GenBank/DDBJ databases">
        <title>The genome of Folsomia candida.</title>
        <authorList>
            <person name="Faddeeva A."/>
            <person name="Derks M.F."/>
            <person name="Anvar Y."/>
            <person name="Smit S."/>
            <person name="Van Straalen N."/>
            <person name="Roelofs D."/>
        </authorList>
    </citation>
    <scope>NUCLEOTIDE SEQUENCE [LARGE SCALE GENOMIC DNA]</scope>
    <source>
        <strain evidence="1 2">VU population</strain>
        <tissue evidence="1">Whole body</tissue>
    </source>
</reference>
<protein>
    <submittedName>
        <fullName evidence="1">Uncharacterized protein</fullName>
    </submittedName>
</protein>
<proteinExistence type="predicted"/>
<evidence type="ECO:0000313" key="1">
    <source>
        <dbReference type="EMBL" id="OXA48769.1"/>
    </source>
</evidence>
<dbReference type="AlphaFoldDB" id="A0A226DU81"/>
<name>A0A226DU81_FOLCA</name>
<accession>A0A226DU81</accession>
<comment type="caution">
    <text evidence="1">The sequence shown here is derived from an EMBL/GenBank/DDBJ whole genome shotgun (WGS) entry which is preliminary data.</text>
</comment>
<evidence type="ECO:0000313" key="2">
    <source>
        <dbReference type="Proteomes" id="UP000198287"/>
    </source>
</evidence>
<dbReference type="Proteomes" id="UP000198287">
    <property type="component" value="Unassembled WGS sequence"/>
</dbReference>
<gene>
    <name evidence="1" type="ORF">Fcan01_16635</name>
</gene>
<keyword evidence="2" id="KW-1185">Reference proteome</keyword>